<proteinExistence type="predicted"/>
<gene>
    <name evidence="2" type="ORF">ACFQ22_08225</name>
</gene>
<dbReference type="EMBL" id="JBHTLH010000019">
    <property type="protein sequence ID" value="MFD1125341.1"/>
    <property type="molecule type" value="Genomic_DNA"/>
</dbReference>
<keyword evidence="3" id="KW-1185">Reference proteome</keyword>
<dbReference type="PANTHER" id="PTHR32419">
    <property type="entry name" value="GLUTATHIONYL-HYDROQUINONE REDUCTASE"/>
    <property type="match status" value="1"/>
</dbReference>
<dbReference type="InterPro" id="IPR016639">
    <property type="entry name" value="GST_Omega/GSH"/>
</dbReference>
<evidence type="ECO:0000313" key="3">
    <source>
        <dbReference type="Proteomes" id="UP001597156"/>
    </source>
</evidence>
<dbReference type="SUPFAM" id="SSF47616">
    <property type="entry name" value="GST C-terminal domain-like"/>
    <property type="match status" value="1"/>
</dbReference>
<feature type="domain" description="GST C-terminal" evidence="1">
    <location>
        <begin position="141"/>
        <end position="291"/>
    </location>
</feature>
<reference evidence="3" key="1">
    <citation type="journal article" date="2019" name="Int. J. Syst. Evol. Microbiol.">
        <title>The Global Catalogue of Microorganisms (GCM) 10K type strain sequencing project: providing services to taxonomists for standard genome sequencing and annotation.</title>
        <authorList>
            <consortium name="The Broad Institute Genomics Platform"/>
            <consortium name="The Broad Institute Genome Sequencing Center for Infectious Disease"/>
            <person name="Wu L."/>
            <person name="Ma J."/>
        </authorList>
    </citation>
    <scope>NUCLEOTIDE SEQUENCE [LARGE SCALE GENOMIC DNA]</scope>
    <source>
        <strain evidence="3">CCUG 71848</strain>
    </source>
</reference>
<dbReference type="PANTHER" id="PTHR32419:SF6">
    <property type="entry name" value="GLUTATHIONE S-TRANSFERASE OMEGA-LIKE 1-RELATED"/>
    <property type="match status" value="1"/>
</dbReference>
<dbReference type="Pfam" id="PF13410">
    <property type="entry name" value="GST_C_2"/>
    <property type="match status" value="1"/>
</dbReference>
<protein>
    <submittedName>
        <fullName evidence="2">Glutathione S-transferase C-terminal domain-containing protein</fullName>
    </submittedName>
</protein>
<dbReference type="RefSeq" id="WP_121978251.1">
    <property type="nucleotide sequence ID" value="NZ_JBHTLH010000019.1"/>
</dbReference>
<organism evidence="2 3">
    <name type="scientific">Lentilactobacillus raoultii</name>
    <dbReference type="NCBI Taxonomy" id="1987503"/>
    <lineage>
        <taxon>Bacteria</taxon>
        <taxon>Bacillati</taxon>
        <taxon>Bacillota</taxon>
        <taxon>Bacilli</taxon>
        <taxon>Lactobacillales</taxon>
        <taxon>Lactobacillaceae</taxon>
        <taxon>Lentilactobacillus</taxon>
    </lineage>
</organism>
<dbReference type="Gene3D" id="3.40.30.10">
    <property type="entry name" value="Glutaredoxin"/>
    <property type="match status" value="1"/>
</dbReference>
<evidence type="ECO:0000259" key="1">
    <source>
        <dbReference type="PROSITE" id="PS50405"/>
    </source>
</evidence>
<sequence>MANEKNAACAWHPRTSSDSLFEKKFTTGELPVEANRYHLVWGRFCPWATPVAILIDLVGLNKVISKTAIYNLRHAGIDDDWFFGALDDDQDPVLKTTRLSENYRKTDPQFKARPTIPALIDLKTGKVVNNSSDELMNELSTAWQSEFAVDVLDIFPNDQSEAILELNQMIVGDLTSIPGKLADVTSQTEYEKLAQQYFDRLDWLEERLGDNRFLLGDRLTQPDIRLFVDLVRFDVVFYFKDKLNKQRLDDYPNLWRYARECYQIPAFRQSTDFQAIKEHFFKVSDEPVESFDRIMPVGPDESRWSSF</sequence>
<dbReference type="PROSITE" id="PS50405">
    <property type="entry name" value="GST_CTER"/>
    <property type="match status" value="1"/>
</dbReference>
<name>A0ABW3PPJ4_9LACO</name>
<comment type="caution">
    <text evidence="2">The sequence shown here is derived from an EMBL/GenBank/DDBJ whole genome shotgun (WGS) entry which is preliminary data.</text>
</comment>
<accession>A0ABW3PPJ4</accession>
<dbReference type="Proteomes" id="UP001597156">
    <property type="component" value="Unassembled WGS sequence"/>
</dbReference>
<dbReference type="Gene3D" id="1.20.1050.10">
    <property type="match status" value="1"/>
</dbReference>
<dbReference type="InterPro" id="IPR036282">
    <property type="entry name" value="Glutathione-S-Trfase_C_sf"/>
</dbReference>
<evidence type="ECO:0000313" key="2">
    <source>
        <dbReference type="EMBL" id="MFD1125341.1"/>
    </source>
</evidence>
<dbReference type="InterPro" id="IPR010987">
    <property type="entry name" value="Glutathione-S-Trfase_C-like"/>
</dbReference>